<dbReference type="AlphaFoldDB" id="A0A163E027"/>
<evidence type="ECO:0000313" key="7">
    <source>
        <dbReference type="Proteomes" id="UP000077315"/>
    </source>
</evidence>
<dbReference type="CDD" id="cd14008">
    <property type="entry name" value="STKc_LKB1_CaMKK"/>
    <property type="match status" value="1"/>
</dbReference>
<name>A0A163E027_PHYB8</name>
<dbReference type="EMBL" id="KV440979">
    <property type="protein sequence ID" value="OAD74500.1"/>
    <property type="molecule type" value="Genomic_DNA"/>
</dbReference>
<feature type="binding site" evidence="3">
    <location>
        <position position="53"/>
    </location>
    <ligand>
        <name>ATP</name>
        <dbReference type="ChEBI" id="CHEBI:30616"/>
    </ligand>
</feature>
<protein>
    <recommendedName>
        <fullName evidence="5">Protein kinase domain-containing protein</fullName>
    </recommendedName>
</protein>
<dbReference type="InterPro" id="IPR008271">
    <property type="entry name" value="Ser/Thr_kinase_AS"/>
</dbReference>
<dbReference type="GO" id="GO:0035556">
    <property type="term" value="P:intracellular signal transduction"/>
    <property type="evidence" value="ECO:0007669"/>
    <property type="project" value="TreeGrafter"/>
</dbReference>
<evidence type="ECO:0000259" key="5">
    <source>
        <dbReference type="PROSITE" id="PS50011"/>
    </source>
</evidence>
<dbReference type="PROSITE" id="PS00107">
    <property type="entry name" value="PROTEIN_KINASE_ATP"/>
    <property type="match status" value="1"/>
</dbReference>
<gene>
    <name evidence="6" type="ORF">PHYBLDRAFT_144943</name>
</gene>
<feature type="domain" description="Protein kinase" evidence="5">
    <location>
        <begin position="24"/>
        <end position="327"/>
    </location>
</feature>
<dbReference type="InterPro" id="IPR017441">
    <property type="entry name" value="Protein_kinase_ATP_BS"/>
</dbReference>
<dbReference type="PANTHER" id="PTHR24346">
    <property type="entry name" value="MAP/MICROTUBULE AFFINITY-REGULATING KINASE"/>
    <property type="match status" value="1"/>
</dbReference>
<keyword evidence="2 3" id="KW-0067">ATP-binding</keyword>
<dbReference type="Gene3D" id="3.30.200.20">
    <property type="entry name" value="Phosphorylase Kinase, domain 1"/>
    <property type="match status" value="1"/>
</dbReference>
<dbReference type="InterPro" id="IPR000719">
    <property type="entry name" value="Prot_kinase_dom"/>
</dbReference>
<dbReference type="Pfam" id="PF00069">
    <property type="entry name" value="Pkinase"/>
    <property type="match status" value="1"/>
</dbReference>
<dbReference type="OrthoDB" id="68483at2759"/>
<dbReference type="InterPro" id="IPR011009">
    <property type="entry name" value="Kinase-like_dom_sf"/>
</dbReference>
<dbReference type="SMART" id="SM00220">
    <property type="entry name" value="S_TKc"/>
    <property type="match status" value="1"/>
</dbReference>
<dbReference type="GO" id="GO:0005524">
    <property type="term" value="F:ATP binding"/>
    <property type="evidence" value="ECO:0007669"/>
    <property type="project" value="UniProtKB-UniRule"/>
</dbReference>
<dbReference type="Gene3D" id="1.10.510.10">
    <property type="entry name" value="Transferase(Phosphotransferase) domain 1"/>
    <property type="match status" value="1"/>
</dbReference>
<evidence type="ECO:0000256" key="3">
    <source>
        <dbReference type="PROSITE-ProRule" id="PRU10141"/>
    </source>
</evidence>
<keyword evidence="4" id="KW-0723">Serine/threonine-protein kinase</keyword>
<dbReference type="STRING" id="763407.A0A163E027"/>
<dbReference type="Proteomes" id="UP000077315">
    <property type="component" value="Unassembled WGS sequence"/>
</dbReference>
<keyword evidence="4" id="KW-0418">Kinase</keyword>
<dbReference type="PROSITE" id="PS50011">
    <property type="entry name" value="PROTEIN_KINASE_DOM"/>
    <property type="match status" value="1"/>
</dbReference>
<keyword evidence="4" id="KW-0808">Transferase</keyword>
<keyword evidence="1 3" id="KW-0547">Nucleotide-binding</keyword>
<dbReference type="InParanoid" id="A0A163E027"/>
<evidence type="ECO:0000256" key="2">
    <source>
        <dbReference type="ARBA" id="ARBA00022840"/>
    </source>
</evidence>
<dbReference type="PANTHER" id="PTHR24346:SF77">
    <property type="entry name" value="SERINE THREONINE PROTEIN KINASE"/>
    <property type="match status" value="1"/>
</dbReference>
<dbReference type="SUPFAM" id="SSF56112">
    <property type="entry name" value="Protein kinase-like (PK-like)"/>
    <property type="match status" value="1"/>
</dbReference>
<reference evidence="7" key="1">
    <citation type="submission" date="2015-06" db="EMBL/GenBank/DDBJ databases">
        <title>Expansion of signal transduction pathways in fungi by whole-genome duplication.</title>
        <authorList>
            <consortium name="DOE Joint Genome Institute"/>
            <person name="Corrochano L.M."/>
            <person name="Kuo A."/>
            <person name="Marcet-Houben M."/>
            <person name="Polaino S."/>
            <person name="Salamov A."/>
            <person name="Villalobos J.M."/>
            <person name="Alvarez M.I."/>
            <person name="Avalos J."/>
            <person name="Benito E.P."/>
            <person name="Benoit I."/>
            <person name="Burger G."/>
            <person name="Camino L.P."/>
            <person name="Canovas D."/>
            <person name="Cerda-Olmedo E."/>
            <person name="Cheng J.-F."/>
            <person name="Dominguez A."/>
            <person name="Elias M."/>
            <person name="Eslava A.P."/>
            <person name="Glaser F."/>
            <person name="Grimwood J."/>
            <person name="Gutierrez G."/>
            <person name="Heitman J."/>
            <person name="Henrissat B."/>
            <person name="Iturriaga E.A."/>
            <person name="Lang B.F."/>
            <person name="Lavin J.L."/>
            <person name="Lee S."/>
            <person name="Li W."/>
            <person name="Lindquist E."/>
            <person name="Lopez-Garcia S."/>
            <person name="Luque E.M."/>
            <person name="Marcos A.T."/>
            <person name="Martin J."/>
            <person name="McCluskey K."/>
            <person name="Medina H.R."/>
            <person name="Miralles-Duran A."/>
            <person name="Miyazaki A."/>
            <person name="Munoz-Torres E."/>
            <person name="Oguiza J.A."/>
            <person name="Ohm R."/>
            <person name="Olmedo M."/>
            <person name="Orejas M."/>
            <person name="Ortiz-Castellanos L."/>
            <person name="Pisabarro A.G."/>
            <person name="Rodriguez-Romero J."/>
            <person name="Ruiz-Herrera J."/>
            <person name="Ruiz-Vazquez R."/>
            <person name="Sanz C."/>
            <person name="Schackwitz W."/>
            <person name="Schmutz J."/>
            <person name="Shahriari M."/>
            <person name="Shelest E."/>
            <person name="Silva-Franco F."/>
            <person name="Soanes D."/>
            <person name="Syed K."/>
            <person name="Tagua V.G."/>
            <person name="Talbot N.J."/>
            <person name="Thon M."/>
            <person name="De vries R.P."/>
            <person name="Wiebenga A."/>
            <person name="Yadav J.S."/>
            <person name="Braun E.L."/>
            <person name="Baker S."/>
            <person name="Garre V."/>
            <person name="Horwitz B."/>
            <person name="Torres-Martinez S."/>
            <person name="Idnurm A."/>
            <person name="Herrera-Estrella A."/>
            <person name="Gabaldon T."/>
            <person name="Grigoriev I.V."/>
        </authorList>
    </citation>
    <scope>NUCLEOTIDE SEQUENCE [LARGE SCALE GENOMIC DNA]</scope>
    <source>
        <strain evidence="7">NRRL 1555(-)</strain>
    </source>
</reference>
<comment type="similarity">
    <text evidence="4">Belongs to the protein kinase superfamily.</text>
</comment>
<evidence type="ECO:0000256" key="1">
    <source>
        <dbReference type="ARBA" id="ARBA00022741"/>
    </source>
</evidence>
<dbReference type="RefSeq" id="XP_018292540.1">
    <property type="nucleotide sequence ID" value="XM_018431324.1"/>
</dbReference>
<keyword evidence="7" id="KW-1185">Reference proteome</keyword>
<accession>A0A163E027</accession>
<dbReference type="PROSITE" id="PS00108">
    <property type="entry name" value="PROTEIN_KINASE_ST"/>
    <property type="match status" value="1"/>
</dbReference>
<dbReference type="GO" id="GO:0004674">
    <property type="term" value="F:protein serine/threonine kinase activity"/>
    <property type="evidence" value="ECO:0007669"/>
    <property type="project" value="UniProtKB-KW"/>
</dbReference>
<dbReference type="VEuPathDB" id="FungiDB:PHYBLDRAFT_144943"/>
<evidence type="ECO:0000313" key="6">
    <source>
        <dbReference type="EMBL" id="OAD74500.1"/>
    </source>
</evidence>
<organism evidence="6 7">
    <name type="scientific">Phycomyces blakesleeanus (strain ATCC 8743b / DSM 1359 / FGSC 10004 / NBRC 33097 / NRRL 1555)</name>
    <dbReference type="NCBI Taxonomy" id="763407"/>
    <lineage>
        <taxon>Eukaryota</taxon>
        <taxon>Fungi</taxon>
        <taxon>Fungi incertae sedis</taxon>
        <taxon>Mucoromycota</taxon>
        <taxon>Mucoromycotina</taxon>
        <taxon>Mucoromycetes</taxon>
        <taxon>Mucorales</taxon>
        <taxon>Phycomycetaceae</taxon>
        <taxon>Phycomyces</taxon>
    </lineage>
</organism>
<dbReference type="GO" id="GO:0005737">
    <property type="term" value="C:cytoplasm"/>
    <property type="evidence" value="ECO:0007669"/>
    <property type="project" value="TreeGrafter"/>
</dbReference>
<sequence length="330" mass="37185">MPHFSVFHSWTHSRKHVQSSTTTYRLLNELGNGSSGIVHLAIDKKTRLCYAIKQIGKTRLERQETTTRLFGAGPHHPRSGLGISAHPNQATCASKRRRFNTVAPLPVPSVSKEVLVMRRLDHPNIIRLVDVVDDPKTKSLMMVMEHLDPRPLMDIAPNTICSPYSQQQCRILFKQILDAVEHIHCKGIIHRDIKPQNILLSSEKVLKIIDFGSAIFYDDTTPLSPMLYGGTPAFMAPEVVRKPPPGYKQPKTSGDVWSVGVTLYCLVYGRLPFEKKSRIDLLNSIEYDSIVHSPEIDSDLRDLLDGLLTKDPCQRLTIAEAKVHPWVTHP</sequence>
<evidence type="ECO:0000256" key="4">
    <source>
        <dbReference type="RuleBase" id="RU000304"/>
    </source>
</evidence>
<proteinExistence type="inferred from homology"/>
<dbReference type="GeneID" id="28992230"/>